<accession>A0A1B0AX89</accession>
<dbReference type="EMBL" id="JXJN01005136">
    <property type="status" value="NOT_ANNOTATED_CDS"/>
    <property type="molecule type" value="Genomic_DNA"/>
</dbReference>
<dbReference type="EnsemblMetazoa" id="GPPI011805-RA">
    <property type="protein sequence ID" value="GPPI011805-PA"/>
    <property type="gene ID" value="GPPI011805"/>
</dbReference>
<sequence>MHLKVDNRDPTYTVICKIGIPQMIMLTFDGAVNLNNYDHYSKIFNGKRKNPNGCNIRGTFFLSHEYRNIYGPDIYFRFLSQLLW</sequence>
<dbReference type="Proteomes" id="UP000092460">
    <property type="component" value="Unassembled WGS sequence"/>
</dbReference>
<dbReference type="VEuPathDB" id="VectorBase:GPPI011805"/>
<dbReference type="PANTHER" id="PTHR45985:SF3">
    <property type="entry name" value="CHITIN DEACETYLASE-LIKE 4"/>
    <property type="match status" value="1"/>
</dbReference>
<dbReference type="AlphaFoldDB" id="A0A1B0AX89"/>
<reference evidence="2" key="1">
    <citation type="submission" date="2015-01" db="EMBL/GenBank/DDBJ databases">
        <authorList>
            <person name="Aksoy S."/>
            <person name="Warren W."/>
            <person name="Wilson R.K."/>
        </authorList>
    </citation>
    <scope>NUCLEOTIDE SEQUENCE [LARGE SCALE GENOMIC DNA]</scope>
    <source>
        <strain evidence="2">IAEA</strain>
    </source>
</reference>
<protein>
    <submittedName>
        <fullName evidence="1">Uncharacterized protein</fullName>
    </submittedName>
</protein>
<dbReference type="STRING" id="67801.A0A1B0AX89"/>
<dbReference type="PANTHER" id="PTHR45985">
    <property type="match status" value="1"/>
</dbReference>
<keyword evidence="2" id="KW-1185">Reference proteome</keyword>
<organism evidence="1 2">
    <name type="scientific">Glossina palpalis gambiensis</name>
    <dbReference type="NCBI Taxonomy" id="67801"/>
    <lineage>
        <taxon>Eukaryota</taxon>
        <taxon>Metazoa</taxon>
        <taxon>Ecdysozoa</taxon>
        <taxon>Arthropoda</taxon>
        <taxon>Hexapoda</taxon>
        <taxon>Insecta</taxon>
        <taxon>Pterygota</taxon>
        <taxon>Neoptera</taxon>
        <taxon>Endopterygota</taxon>
        <taxon>Diptera</taxon>
        <taxon>Brachycera</taxon>
        <taxon>Muscomorpha</taxon>
        <taxon>Hippoboscoidea</taxon>
        <taxon>Glossinidae</taxon>
        <taxon>Glossina</taxon>
    </lineage>
</organism>
<reference evidence="1" key="2">
    <citation type="submission" date="2020-05" db="UniProtKB">
        <authorList>
            <consortium name="EnsemblMetazoa"/>
        </authorList>
    </citation>
    <scope>IDENTIFICATION</scope>
    <source>
        <strain evidence="1">IAEA</strain>
    </source>
</reference>
<evidence type="ECO:0000313" key="2">
    <source>
        <dbReference type="Proteomes" id="UP000092460"/>
    </source>
</evidence>
<dbReference type="InterPro" id="IPR052740">
    <property type="entry name" value="CE4"/>
</dbReference>
<evidence type="ECO:0000313" key="1">
    <source>
        <dbReference type="EnsemblMetazoa" id="GPPI011805-PA"/>
    </source>
</evidence>
<proteinExistence type="predicted"/>
<name>A0A1B0AX89_9MUSC</name>
<dbReference type="EMBL" id="JXJN01005137">
    <property type="status" value="NOT_ANNOTATED_CDS"/>
    <property type="molecule type" value="Genomic_DNA"/>
</dbReference>